<dbReference type="EMBL" id="JAPUFD010000008">
    <property type="protein sequence ID" value="MDI1488817.1"/>
    <property type="molecule type" value="Genomic_DNA"/>
</dbReference>
<name>A0AA43QLT8_9LECA</name>
<proteinExistence type="predicted"/>
<sequence length="117" mass="13100">MPWSRLRPVKSSDAKRLRRYSTLDAALPQSNEEFGTATMPMTQPRRSEQSPSSLRPSFEPPQAQRSANADTPPRASPLESNKTNPRFSMLAKRHVSDPQISKTARDQAHRNAPPLPP</sequence>
<dbReference type="Proteomes" id="UP001161017">
    <property type="component" value="Unassembled WGS sequence"/>
</dbReference>
<feature type="non-terminal residue" evidence="2">
    <location>
        <position position="117"/>
    </location>
</feature>
<protein>
    <submittedName>
        <fullName evidence="2">Uncharacterized protein</fullName>
    </submittedName>
</protein>
<reference evidence="2" key="1">
    <citation type="journal article" date="2023" name="Genome Biol. Evol.">
        <title>First Whole Genome Sequence and Flow Cytometry Genome Size Data for the Lichen-Forming Fungus Ramalina farinacea (Ascomycota).</title>
        <authorList>
            <person name="Llewellyn T."/>
            <person name="Mian S."/>
            <person name="Hill R."/>
            <person name="Leitch I.J."/>
            <person name="Gaya E."/>
        </authorList>
    </citation>
    <scope>NUCLEOTIDE SEQUENCE</scope>
    <source>
        <strain evidence="2">LIQ254RAFAR</strain>
    </source>
</reference>
<evidence type="ECO:0000313" key="2">
    <source>
        <dbReference type="EMBL" id="MDI1488817.1"/>
    </source>
</evidence>
<dbReference type="AlphaFoldDB" id="A0AA43QLT8"/>
<evidence type="ECO:0000256" key="1">
    <source>
        <dbReference type="SAM" id="MobiDB-lite"/>
    </source>
</evidence>
<keyword evidence="3" id="KW-1185">Reference proteome</keyword>
<accession>A0AA43QLT8</accession>
<evidence type="ECO:0000313" key="3">
    <source>
        <dbReference type="Proteomes" id="UP001161017"/>
    </source>
</evidence>
<feature type="region of interest" description="Disordered" evidence="1">
    <location>
        <begin position="1"/>
        <end position="117"/>
    </location>
</feature>
<gene>
    <name evidence="2" type="ORF">OHK93_008093</name>
</gene>
<organism evidence="2 3">
    <name type="scientific">Ramalina farinacea</name>
    <dbReference type="NCBI Taxonomy" id="258253"/>
    <lineage>
        <taxon>Eukaryota</taxon>
        <taxon>Fungi</taxon>
        <taxon>Dikarya</taxon>
        <taxon>Ascomycota</taxon>
        <taxon>Pezizomycotina</taxon>
        <taxon>Lecanoromycetes</taxon>
        <taxon>OSLEUM clade</taxon>
        <taxon>Lecanoromycetidae</taxon>
        <taxon>Lecanorales</taxon>
        <taxon>Lecanorineae</taxon>
        <taxon>Ramalinaceae</taxon>
        <taxon>Ramalina</taxon>
    </lineage>
</organism>
<comment type="caution">
    <text evidence="2">The sequence shown here is derived from an EMBL/GenBank/DDBJ whole genome shotgun (WGS) entry which is preliminary data.</text>
</comment>